<dbReference type="Proteomes" id="UP001159915">
    <property type="component" value="Unassembled WGS sequence"/>
</dbReference>
<name>A0AA42SMK9_ACIJO</name>
<evidence type="ECO:0000313" key="2">
    <source>
        <dbReference type="Proteomes" id="UP001159915"/>
    </source>
</evidence>
<organism evidence="1 2">
    <name type="scientific">Acinetobacter johnsonii</name>
    <dbReference type="NCBI Taxonomy" id="40214"/>
    <lineage>
        <taxon>Bacteria</taxon>
        <taxon>Pseudomonadati</taxon>
        <taxon>Pseudomonadota</taxon>
        <taxon>Gammaproteobacteria</taxon>
        <taxon>Moraxellales</taxon>
        <taxon>Moraxellaceae</taxon>
        <taxon>Acinetobacter</taxon>
    </lineage>
</organism>
<dbReference type="Pfam" id="PF04463">
    <property type="entry name" value="2-thiour_desulf"/>
    <property type="match status" value="1"/>
</dbReference>
<accession>A0AA42SMK9</accession>
<evidence type="ECO:0000313" key="1">
    <source>
        <dbReference type="EMBL" id="MDH0967850.1"/>
    </source>
</evidence>
<dbReference type="AlphaFoldDB" id="A0AA42SMK9"/>
<gene>
    <name evidence="1" type="ORF">N5C10_00680</name>
</gene>
<reference evidence="1" key="1">
    <citation type="submission" date="2022-09" db="EMBL/GenBank/DDBJ databases">
        <title>Intensive care unit water sources are persistently colonized with multi-drug resistant bacteria and are the site of extensive horizontal gene transfer of antibiotic resistance genes.</title>
        <authorList>
            <person name="Diorio-Toth L."/>
        </authorList>
    </citation>
    <scope>NUCLEOTIDE SEQUENCE</scope>
    <source>
        <strain evidence="1">GD03920</strain>
    </source>
</reference>
<comment type="caution">
    <text evidence="1">The sequence shown here is derived from an EMBL/GenBank/DDBJ whole genome shotgun (WGS) entry which is preliminary data.</text>
</comment>
<dbReference type="EMBL" id="JAOCBE010000001">
    <property type="protein sequence ID" value="MDH0967850.1"/>
    <property type="molecule type" value="Genomic_DNA"/>
</dbReference>
<dbReference type="PANTHER" id="PTHR30087:SF1">
    <property type="entry name" value="HYPOTHETICAL CYTOSOLIC PROTEIN"/>
    <property type="match status" value="1"/>
</dbReference>
<dbReference type="PANTHER" id="PTHR30087">
    <property type="entry name" value="INNER MEMBRANE PROTEIN"/>
    <property type="match status" value="1"/>
</dbReference>
<protein>
    <submittedName>
        <fullName evidence="1">DUF523 domain-containing protein</fullName>
    </submittedName>
</protein>
<sequence>MSHQRYFISACLLGQKVRYDGKDCLVSQLVQALLDKNYVSLCPEVSAGLQTPRPAAEIRHGSGADVLLGHAQVFSEDGYPLSDAFIQGAYKALALALAQANHVTHAVLKANSPSCGSDGIYDGSFTGQKIVGEGITAALFRQHGIHVVTEQQFLVELTQTKLTDEPN</sequence>
<proteinExistence type="predicted"/>
<dbReference type="RefSeq" id="WP_125281509.1">
    <property type="nucleotide sequence ID" value="NZ_CP068187.1"/>
</dbReference>
<dbReference type="InterPro" id="IPR007553">
    <property type="entry name" value="2-thiour_desulf"/>
</dbReference>